<dbReference type="EMBL" id="CAVMBE010000110">
    <property type="protein sequence ID" value="CAK4034275.1"/>
    <property type="molecule type" value="Genomic_DNA"/>
</dbReference>
<protein>
    <submittedName>
        <fullName evidence="2">Uncharacterized protein</fullName>
    </submittedName>
</protein>
<sequence length="270" mass="30181">MSNSSAAGSAGASRRLYDICCETFEKFRADYLDLEGHEMNYGLIADLGPHYKGLFIAVFGREEFHPEHETMETLTIQGCTYDILGTIVGGQAYFSCEKERLTSFFTTSGQAMVNPARVHDKIKDRKADALGALGQQRQGEKKDAKAAKKIRREAEQAASPSQASGGNQVDRSQVGDELMEEKPLSKSQKRRAKKTRPVQRRKQEEQKMAEREQLQAIQEAVEARLRAEGKGDAEVTVYNAATEEGRESIRRLQESGEGALFKFEMPDSEY</sequence>
<evidence type="ECO:0000313" key="3">
    <source>
        <dbReference type="Proteomes" id="UP001296104"/>
    </source>
</evidence>
<feature type="compositionally biased region" description="Basic residues" evidence="1">
    <location>
        <begin position="187"/>
        <end position="200"/>
    </location>
</feature>
<name>A0AAI8Z7R2_9PEZI</name>
<evidence type="ECO:0000256" key="1">
    <source>
        <dbReference type="SAM" id="MobiDB-lite"/>
    </source>
</evidence>
<gene>
    <name evidence="2" type="ORF">LECACI_7A009433</name>
</gene>
<reference evidence="2" key="1">
    <citation type="submission" date="2023-11" db="EMBL/GenBank/DDBJ databases">
        <authorList>
            <person name="Alioto T."/>
            <person name="Alioto T."/>
            <person name="Gomez Garrido J."/>
        </authorList>
    </citation>
    <scope>NUCLEOTIDE SEQUENCE</scope>
</reference>
<feature type="region of interest" description="Disordered" evidence="1">
    <location>
        <begin position="130"/>
        <end position="212"/>
    </location>
</feature>
<dbReference type="Proteomes" id="UP001296104">
    <property type="component" value="Unassembled WGS sequence"/>
</dbReference>
<feature type="compositionally biased region" description="Basic and acidic residues" evidence="1">
    <location>
        <begin position="201"/>
        <end position="212"/>
    </location>
</feature>
<keyword evidence="3" id="KW-1185">Reference proteome</keyword>
<dbReference type="AlphaFoldDB" id="A0AAI8Z7R2"/>
<organism evidence="2 3">
    <name type="scientific">Lecanosticta acicola</name>
    <dbReference type="NCBI Taxonomy" id="111012"/>
    <lineage>
        <taxon>Eukaryota</taxon>
        <taxon>Fungi</taxon>
        <taxon>Dikarya</taxon>
        <taxon>Ascomycota</taxon>
        <taxon>Pezizomycotina</taxon>
        <taxon>Dothideomycetes</taxon>
        <taxon>Dothideomycetidae</taxon>
        <taxon>Mycosphaerellales</taxon>
        <taxon>Mycosphaerellaceae</taxon>
        <taxon>Lecanosticta</taxon>
    </lineage>
</organism>
<proteinExistence type="predicted"/>
<comment type="caution">
    <text evidence="2">The sequence shown here is derived from an EMBL/GenBank/DDBJ whole genome shotgun (WGS) entry which is preliminary data.</text>
</comment>
<evidence type="ECO:0000313" key="2">
    <source>
        <dbReference type="EMBL" id="CAK4034275.1"/>
    </source>
</evidence>
<accession>A0AAI8Z7R2</accession>